<sequence length="226" mass="25291">MDKEYSDCSIHGSRKGKDNINLYQKLINGSAEYQGSYAPIQMLSKEKAPLQASVHSLLPLVGEDVYEETSMGKRKNAKRRIIVSIGVLAVLLIAMLVALGFTLLFTSRLQKSGPSGPDRTIMEGRPLLGNTRDAHAQLNLIFSRQKGKDANLSDEEVAKWYIITAEQGNKDSQNKLGLMYFFEKPLNKEKQMRNINLDRCIGKGKVCLSQMKKLRSGMEKLQNKGI</sequence>
<protein>
    <submittedName>
        <fullName evidence="3">Sel1 repeat family protein</fullName>
    </submittedName>
</protein>
<accession>A0A914UST9</accession>
<evidence type="ECO:0000313" key="3">
    <source>
        <dbReference type="WBParaSite" id="PSAMB.scaffold1230size34037.g12202.t1"/>
    </source>
</evidence>
<dbReference type="InterPro" id="IPR011990">
    <property type="entry name" value="TPR-like_helical_dom_sf"/>
</dbReference>
<dbReference type="Gene3D" id="1.25.40.10">
    <property type="entry name" value="Tetratricopeptide repeat domain"/>
    <property type="match status" value="1"/>
</dbReference>
<dbReference type="SUPFAM" id="SSF81901">
    <property type="entry name" value="HCP-like"/>
    <property type="match status" value="1"/>
</dbReference>
<name>A0A914UST9_9BILA</name>
<keyword evidence="1" id="KW-0472">Membrane</keyword>
<keyword evidence="1" id="KW-0812">Transmembrane</keyword>
<organism evidence="2 3">
    <name type="scientific">Plectus sambesii</name>
    <dbReference type="NCBI Taxonomy" id="2011161"/>
    <lineage>
        <taxon>Eukaryota</taxon>
        <taxon>Metazoa</taxon>
        <taxon>Ecdysozoa</taxon>
        <taxon>Nematoda</taxon>
        <taxon>Chromadorea</taxon>
        <taxon>Plectida</taxon>
        <taxon>Plectina</taxon>
        <taxon>Plectoidea</taxon>
        <taxon>Plectidae</taxon>
        <taxon>Plectus</taxon>
    </lineage>
</organism>
<proteinExistence type="predicted"/>
<keyword evidence="1" id="KW-1133">Transmembrane helix</keyword>
<evidence type="ECO:0000256" key="1">
    <source>
        <dbReference type="SAM" id="Phobius"/>
    </source>
</evidence>
<reference evidence="3" key="1">
    <citation type="submission" date="2022-11" db="UniProtKB">
        <authorList>
            <consortium name="WormBaseParasite"/>
        </authorList>
    </citation>
    <scope>IDENTIFICATION</scope>
</reference>
<dbReference type="AlphaFoldDB" id="A0A914UST9"/>
<dbReference type="WBParaSite" id="PSAMB.scaffold1230size34037.g12202.t1">
    <property type="protein sequence ID" value="PSAMB.scaffold1230size34037.g12202.t1"/>
    <property type="gene ID" value="PSAMB.scaffold1230size34037.g12202"/>
</dbReference>
<evidence type="ECO:0000313" key="2">
    <source>
        <dbReference type="Proteomes" id="UP000887566"/>
    </source>
</evidence>
<dbReference type="Proteomes" id="UP000887566">
    <property type="component" value="Unplaced"/>
</dbReference>
<feature type="transmembrane region" description="Helical" evidence="1">
    <location>
        <begin position="81"/>
        <end position="105"/>
    </location>
</feature>
<keyword evidence="2" id="KW-1185">Reference proteome</keyword>